<protein>
    <submittedName>
        <fullName evidence="2">Uncharacterized protein</fullName>
    </submittedName>
</protein>
<gene>
    <name evidence="2" type="ORF">NQZ67_04945</name>
</gene>
<reference evidence="2" key="1">
    <citation type="submission" date="2022-08" db="EMBL/GenBank/DDBJ databases">
        <title>The genomic sequence of strain Paenibacillus sp. SCIV0701.</title>
        <authorList>
            <person name="Zhao H."/>
        </authorList>
    </citation>
    <scope>NUCLEOTIDE SEQUENCE</scope>
    <source>
        <strain evidence="2">SCIV0701</strain>
    </source>
</reference>
<proteinExistence type="predicted"/>
<evidence type="ECO:0000313" key="3">
    <source>
        <dbReference type="Proteomes" id="UP001141950"/>
    </source>
</evidence>
<accession>A0A9X2S7L6</accession>
<comment type="caution">
    <text evidence="2">The sequence shown here is derived from an EMBL/GenBank/DDBJ whole genome shotgun (WGS) entry which is preliminary data.</text>
</comment>
<evidence type="ECO:0000313" key="2">
    <source>
        <dbReference type="EMBL" id="MCR2803225.1"/>
    </source>
</evidence>
<organism evidence="2 3">
    <name type="scientific">Paenibacillus soyae</name>
    <dbReference type="NCBI Taxonomy" id="2969249"/>
    <lineage>
        <taxon>Bacteria</taxon>
        <taxon>Bacillati</taxon>
        <taxon>Bacillota</taxon>
        <taxon>Bacilli</taxon>
        <taxon>Bacillales</taxon>
        <taxon>Paenibacillaceae</taxon>
        <taxon>Paenibacillus</taxon>
    </lineage>
</organism>
<keyword evidence="3" id="KW-1185">Reference proteome</keyword>
<dbReference type="RefSeq" id="WP_257443285.1">
    <property type="nucleotide sequence ID" value="NZ_JANIPJ010000002.1"/>
</dbReference>
<evidence type="ECO:0000256" key="1">
    <source>
        <dbReference type="SAM" id="MobiDB-lite"/>
    </source>
</evidence>
<feature type="region of interest" description="Disordered" evidence="1">
    <location>
        <begin position="15"/>
        <end position="45"/>
    </location>
</feature>
<sequence>MAKFILTRGKLRFTTRPGKRHQGFPGLFTPNSGLPKAGVHTDWGS</sequence>
<dbReference type="AlphaFoldDB" id="A0A9X2S7L6"/>
<name>A0A9X2S7L6_9BACL</name>
<dbReference type="EMBL" id="JANIPJ010000002">
    <property type="protein sequence ID" value="MCR2803225.1"/>
    <property type="molecule type" value="Genomic_DNA"/>
</dbReference>
<dbReference type="Proteomes" id="UP001141950">
    <property type="component" value="Unassembled WGS sequence"/>
</dbReference>